<dbReference type="FunFam" id="3.30.500.10:FF:000003">
    <property type="entry name" value="IgG receptor FcRn large subunit p51"/>
    <property type="match status" value="1"/>
</dbReference>
<dbReference type="Gene3D" id="2.60.40.10">
    <property type="entry name" value="Immunoglobulins"/>
    <property type="match status" value="1"/>
</dbReference>
<evidence type="ECO:0000313" key="11">
    <source>
        <dbReference type="EMBL" id="CAH7392569.1"/>
    </source>
</evidence>
<keyword evidence="12" id="KW-1185">Reference proteome</keyword>
<feature type="chain" id="PRO_5043987122" evidence="9">
    <location>
        <begin position="26"/>
        <end position="342"/>
    </location>
</feature>
<keyword evidence="2" id="KW-1003">Cell membrane</keyword>
<dbReference type="PRINTS" id="PR01638">
    <property type="entry name" value="MHCCLASSI"/>
</dbReference>
<evidence type="ECO:0000259" key="10">
    <source>
        <dbReference type="PROSITE" id="PS50835"/>
    </source>
</evidence>
<feature type="signal peptide" evidence="9">
    <location>
        <begin position="1"/>
        <end position="25"/>
    </location>
</feature>
<dbReference type="PANTHER" id="PTHR16675:SF139">
    <property type="entry name" value="MHC CLASS I-LIKE PROTEIN MILL1"/>
    <property type="match status" value="1"/>
</dbReference>
<dbReference type="GO" id="GO:0006955">
    <property type="term" value="P:immune response"/>
    <property type="evidence" value="ECO:0007669"/>
    <property type="project" value="TreeGrafter"/>
</dbReference>
<organism evidence="11 12">
    <name type="scientific">Phodopus roborovskii</name>
    <name type="common">Roborovski's desert hamster</name>
    <name type="synonym">Cricetulus roborovskii</name>
    <dbReference type="NCBI Taxonomy" id="109678"/>
    <lineage>
        <taxon>Eukaryota</taxon>
        <taxon>Metazoa</taxon>
        <taxon>Chordata</taxon>
        <taxon>Craniata</taxon>
        <taxon>Vertebrata</taxon>
        <taxon>Euteleostomi</taxon>
        <taxon>Mammalia</taxon>
        <taxon>Eutheria</taxon>
        <taxon>Euarchontoglires</taxon>
        <taxon>Glires</taxon>
        <taxon>Rodentia</taxon>
        <taxon>Myomorpha</taxon>
        <taxon>Muroidea</taxon>
        <taxon>Cricetidae</taxon>
        <taxon>Cricetinae</taxon>
        <taxon>Phodopus</taxon>
    </lineage>
</organism>
<dbReference type="InterPro" id="IPR050208">
    <property type="entry name" value="MHC_class-I_related"/>
</dbReference>
<keyword evidence="7" id="KW-0325">Glycoprotein</keyword>
<gene>
    <name evidence="11" type="primary">Mill2</name>
    <name evidence="11" type="ORF">PHOROB_LOCUS16579</name>
</gene>
<dbReference type="Proteomes" id="UP001152836">
    <property type="component" value="Unassembled WGS sequence"/>
</dbReference>
<sequence>MKASSGKSAVFLWVSLSLIWNSKQSCHREIRLPSAEIKETHTLHYELTVLSPENSWQPPYPILVYVDDELFLCYKGDSRKAEACGPRIKGHAGPETWTRETEDLQEKEEQLRRMLTEVMTQQGHNEGSHTLQETLGCELQENRSTGSFWRFAYDGQDSLTFDQKTPTWTVAVPYSQQMAWETHAPRADRVKAFLEDTCPAQLQGYLGFLRKFSMDTGLPEVKVTSRRYPVGRITLTCWAFNLCPPVATLAWLRDGKPVQQQTFGPRTILPSGDGTYQTWVSIWILPGQEPEFTCHLRQQTHDIKVPAASGRATDLRDAASPNDVSAAPSLLAVLVVVLAGAN</sequence>
<evidence type="ECO:0000256" key="4">
    <source>
        <dbReference type="ARBA" id="ARBA00022729"/>
    </source>
</evidence>
<keyword evidence="3" id="KW-0449">Lipoprotein</keyword>
<evidence type="ECO:0000256" key="2">
    <source>
        <dbReference type="ARBA" id="ARBA00022475"/>
    </source>
</evidence>
<keyword evidence="3" id="KW-0336">GPI-anchor</keyword>
<keyword evidence="6" id="KW-1015">Disulfide bond</keyword>
<dbReference type="InterPro" id="IPR037055">
    <property type="entry name" value="MHC_I-like_Ag-recog_sf"/>
</dbReference>
<evidence type="ECO:0000256" key="8">
    <source>
        <dbReference type="RuleBase" id="RU004439"/>
    </source>
</evidence>
<comment type="subcellular location">
    <subcellularLocation>
        <location evidence="1">Cell membrane</location>
        <topology evidence="1">Lipid-anchor</topology>
        <topology evidence="1">GPI-anchor</topology>
    </subcellularLocation>
</comment>
<comment type="caution">
    <text evidence="11">The sequence shown here is derived from an EMBL/GenBank/DDBJ whole genome shotgun (WGS) entry which is preliminary data.</text>
</comment>
<dbReference type="Pfam" id="PF00129">
    <property type="entry name" value="MHC_I"/>
    <property type="match status" value="1"/>
</dbReference>
<dbReference type="InterPro" id="IPR036179">
    <property type="entry name" value="Ig-like_dom_sf"/>
</dbReference>
<dbReference type="GO" id="GO:0005615">
    <property type="term" value="C:extracellular space"/>
    <property type="evidence" value="ECO:0007669"/>
    <property type="project" value="TreeGrafter"/>
</dbReference>
<evidence type="ECO:0000256" key="3">
    <source>
        <dbReference type="ARBA" id="ARBA00022622"/>
    </source>
</evidence>
<evidence type="ECO:0000256" key="7">
    <source>
        <dbReference type="ARBA" id="ARBA00023180"/>
    </source>
</evidence>
<dbReference type="Pfam" id="PF07654">
    <property type="entry name" value="C1-set"/>
    <property type="match status" value="1"/>
</dbReference>
<dbReference type="SUPFAM" id="SSF54452">
    <property type="entry name" value="MHC antigen-recognition domain"/>
    <property type="match status" value="1"/>
</dbReference>
<dbReference type="FunFam" id="2.60.40.10:FF:000204">
    <property type="entry name" value="Major histocompatibility complex, class I-related protein"/>
    <property type="match status" value="1"/>
</dbReference>
<accession>A0AAV0AAX8</accession>
<evidence type="ECO:0000256" key="6">
    <source>
        <dbReference type="ARBA" id="ARBA00023157"/>
    </source>
</evidence>
<dbReference type="PANTHER" id="PTHR16675">
    <property type="entry name" value="MHC CLASS I-RELATED"/>
    <property type="match status" value="1"/>
</dbReference>
<dbReference type="InterPro" id="IPR013783">
    <property type="entry name" value="Ig-like_fold"/>
</dbReference>
<dbReference type="GO" id="GO:0009897">
    <property type="term" value="C:external side of plasma membrane"/>
    <property type="evidence" value="ECO:0007669"/>
    <property type="project" value="TreeGrafter"/>
</dbReference>
<dbReference type="EMBL" id="CALSGD010001620">
    <property type="protein sequence ID" value="CAH7392569.1"/>
    <property type="molecule type" value="Genomic_DNA"/>
</dbReference>
<dbReference type="InterPro" id="IPR001039">
    <property type="entry name" value="MHC_I_a_a1/a2"/>
</dbReference>
<dbReference type="SMART" id="SM00407">
    <property type="entry name" value="IGc1"/>
    <property type="match status" value="1"/>
</dbReference>
<evidence type="ECO:0000313" key="12">
    <source>
        <dbReference type="Proteomes" id="UP001152836"/>
    </source>
</evidence>
<dbReference type="InterPro" id="IPR011162">
    <property type="entry name" value="MHC_I/II-like_Ag-recog"/>
</dbReference>
<reference evidence="11" key="1">
    <citation type="submission" date="2022-06" db="EMBL/GenBank/DDBJ databases">
        <authorList>
            <person name="Andreotti S."/>
            <person name="Wyler E."/>
        </authorList>
    </citation>
    <scope>NUCLEOTIDE SEQUENCE</scope>
</reference>
<dbReference type="PROSITE" id="PS50835">
    <property type="entry name" value="IG_LIKE"/>
    <property type="match status" value="1"/>
</dbReference>
<keyword evidence="4 9" id="KW-0732">Signal</keyword>
<keyword evidence="5" id="KW-0472">Membrane</keyword>
<dbReference type="InterPro" id="IPR007110">
    <property type="entry name" value="Ig-like_dom"/>
</dbReference>
<dbReference type="AlphaFoldDB" id="A0AAV0AAX8"/>
<feature type="domain" description="Ig-like" evidence="10">
    <location>
        <begin position="219"/>
        <end position="304"/>
    </location>
</feature>
<proteinExistence type="inferred from homology"/>
<evidence type="ECO:0000256" key="1">
    <source>
        <dbReference type="ARBA" id="ARBA00004609"/>
    </source>
</evidence>
<dbReference type="InterPro" id="IPR011161">
    <property type="entry name" value="MHC_I-like_Ag-recog"/>
</dbReference>
<evidence type="ECO:0000256" key="5">
    <source>
        <dbReference type="ARBA" id="ARBA00023136"/>
    </source>
</evidence>
<dbReference type="SUPFAM" id="SSF48726">
    <property type="entry name" value="Immunoglobulin"/>
    <property type="match status" value="1"/>
</dbReference>
<protein>
    <submittedName>
        <fullName evidence="11">Mill2 protein</fullName>
    </submittedName>
</protein>
<comment type="similarity">
    <text evidence="8">Belongs to the MHC class I family.</text>
</comment>
<dbReference type="Gene3D" id="3.30.500.10">
    <property type="entry name" value="MHC class I-like antigen recognition-like"/>
    <property type="match status" value="1"/>
</dbReference>
<name>A0AAV0AAX8_PHORO</name>
<dbReference type="InterPro" id="IPR003597">
    <property type="entry name" value="Ig_C1-set"/>
</dbReference>
<evidence type="ECO:0000256" key="9">
    <source>
        <dbReference type="SAM" id="SignalP"/>
    </source>
</evidence>